<evidence type="ECO:0000256" key="2">
    <source>
        <dbReference type="ARBA" id="ARBA00012438"/>
    </source>
</evidence>
<evidence type="ECO:0000256" key="3">
    <source>
        <dbReference type="ARBA" id="ARBA00022553"/>
    </source>
</evidence>
<evidence type="ECO:0000259" key="11">
    <source>
        <dbReference type="PROSITE" id="PS50109"/>
    </source>
</evidence>
<keyword evidence="5" id="KW-0547">Nucleotide-binding</keyword>
<dbReference type="EC" id="2.7.13.3" evidence="2"/>
<feature type="transmembrane region" description="Helical" evidence="10">
    <location>
        <begin position="103"/>
        <end position="123"/>
    </location>
</feature>
<feature type="region of interest" description="Disordered" evidence="9">
    <location>
        <begin position="1"/>
        <end position="27"/>
    </location>
</feature>
<dbReference type="InterPro" id="IPR029016">
    <property type="entry name" value="GAF-like_dom_sf"/>
</dbReference>
<dbReference type="SUPFAM" id="SSF55781">
    <property type="entry name" value="GAF domain-like"/>
    <property type="match status" value="1"/>
</dbReference>
<dbReference type="InterPro" id="IPR050482">
    <property type="entry name" value="Sensor_HK_TwoCompSys"/>
</dbReference>
<dbReference type="AlphaFoldDB" id="A0A371Q8W8"/>
<keyword evidence="10" id="KW-0812">Transmembrane</keyword>
<evidence type="ECO:0000256" key="9">
    <source>
        <dbReference type="SAM" id="MobiDB-lite"/>
    </source>
</evidence>
<dbReference type="InterPro" id="IPR003594">
    <property type="entry name" value="HATPase_dom"/>
</dbReference>
<dbReference type="GO" id="GO:0000155">
    <property type="term" value="F:phosphorelay sensor kinase activity"/>
    <property type="evidence" value="ECO:0007669"/>
    <property type="project" value="InterPro"/>
</dbReference>
<feature type="transmembrane region" description="Helical" evidence="10">
    <location>
        <begin position="159"/>
        <end position="180"/>
    </location>
</feature>
<dbReference type="CDD" id="cd16917">
    <property type="entry name" value="HATPase_UhpB-NarQ-NarX-like"/>
    <property type="match status" value="1"/>
</dbReference>
<keyword evidence="13" id="KW-1185">Reference proteome</keyword>
<feature type="transmembrane region" description="Helical" evidence="10">
    <location>
        <begin position="386"/>
        <end position="404"/>
    </location>
</feature>
<reference evidence="12 13" key="1">
    <citation type="submission" date="2018-08" db="EMBL/GenBank/DDBJ databases">
        <title>Streptomyces NEAU-D10 sp. nov., a novel Actinomycete isolated from soil.</title>
        <authorList>
            <person name="Jin L."/>
        </authorList>
    </citation>
    <scope>NUCLEOTIDE SEQUENCE [LARGE SCALE GENOMIC DNA]</scope>
    <source>
        <strain evidence="12 13">NEAU-D10</strain>
    </source>
</reference>
<protein>
    <recommendedName>
        <fullName evidence="2">histidine kinase</fullName>
        <ecNumber evidence="2">2.7.13.3</ecNumber>
    </recommendedName>
</protein>
<dbReference type="InterPro" id="IPR005467">
    <property type="entry name" value="His_kinase_dom"/>
</dbReference>
<dbReference type="Gene3D" id="3.30.450.40">
    <property type="match status" value="1"/>
</dbReference>
<evidence type="ECO:0000256" key="8">
    <source>
        <dbReference type="ARBA" id="ARBA00023012"/>
    </source>
</evidence>
<keyword evidence="10" id="KW-0472">Membrane</keyword>
<dbReference type="SMART" id="SM00387">
    <property type="entry name" value="HATPase_c"/>
    <property type="match status" value="1"/>
</dbReference>
<dbReference type="GO" id="GO:0016020">
    <property type="term" value="C:membrane"/>
    <property type="evidence" value="ECO:0007669"/>
    <property type="project" value="InterPro"/>
</dbReference>
<feature type="transmembrane region" description="Helical" evidence="10">
    <location>
        <begin position="192"/>
        <end position="217"/>
    </location>
</feature>
<dbReference type="EMBL" id="QUAC01000039">
    <property type="protein sequence ID" value="REK91142.1"/>
    <property type="molecule type" value="Genomic_DNA"/>
</dbReference>
<keyword evidence="8" id="KW-0902">Two-component regulatory system</keyword>
<evidence type="ECO:0000313" key="13">
    <source>
        <dbReference type="Proteomes" id="UP000262477"/>
    </source>
</evidence>
<dbReference type="InterPro" id="IPR036890">
    <property type="entry name" value="HATPase_C_sf"/>
</dbReference>
<dbReference type="Pfam" id="PF02518">
    <property type="entry name" value="HATPase_c"/>
    <property type="match status" value="1"/>
</dbReference>
<feature type="transmembrane region" description="Helical" evidence="10">
    <location>
        <begin position="355"/>
        <end position="374"/>
    </location>
</feature>
<keyword evidence="4" id="KW-0808">Transferase</keyword>
<evidence type="ECO:0000256" key="1">
    <source>
        <dbReference type="ARBA" id="ARBA00000085"/>
    </source>
</evidence>
<dbReference type="Proteomes" id="UP000262477">
    <property type="component" value="Unassembled WGS sequence"/>
</dbReference>
<name>A0A371Q8W8_STRIH</name>
<keyword evidence="7" id="KW-0067">ATP-binding</keyword>
<comment type="caution">
    <text evidence="12">The sequence shown here is derived from an EMBL/GenBank/DDBJ whole genome shotgun (WGS) entry which is preliminary data.</text>
</comment>
<dbReference type="SUPFAM" id="SSF55874">
    <property type="entry name" value="ATPase domain of HSP90 chaperone/DNA topoisomerase II/histidine kinase"/>
    <property type="match status" value="1"/>
</dbReference>
<dbReference type="PANTHER" id="PTHR24421:SF10">
    <property type="entry name" value="NITRATE_NITRITE SENSOR PROTEIN NARQ"/>
    <property type="match status" value="1"/>
</dbReference>
<gene>
    <name evidence="12" type="ORF">DY245_05990</name>
</gene>
<organism evidence="12 13">
    <name type="scientific">Streptomyces inhibens</name>
    <dbReference type="NCBI Taxonomy" id="2293571"/>
    <lineage>
        <taxon>Bacteria</taxon>
        <taxon>Bacillati</taxon>
        <taxon>Actinomycetota</taxon>
        <taxon>Actinomycetes</taxon>
        <taxon>Kitasatosporales</taxon>
        <taxon>Streptomycetaceae</taxon>
        <taxon>Streptomyces</taxon>
    </lineage>
</organism>
<evidence type="ECO:0000256" key="7">
    <source>
        <dbReference type="ARBA" id="ARBA00022840"/>
    </source>
</evidence>
<dbReference type="PROSITE" id="PS50109">
    <property type="entry name" value="HIS_KIN"/>
    <property type="match status" value="1"/>
</dbReference>
<evidence type="ECO:0000256" key="10">
    <source>
        <dbReference type="SAM" id="Phobius"/>
    </source>
</evidence>
<feature type="transmembrane region" description="Helical" evidence="10">
    <location>
        <begin position="129"/>
        <end position="147"/>
    </location>
</feature>
<proteinExistence type="predicted"/>
<dbReference type="PANTHER" id="PTHR24421">
    <property type="entry name" value="NITRATE/NITRITE SENSOR PROTEIN NARX-RELATED"/>
    <property type="match status" value="1"/>
</dbReference>
<dbReference type="GO" id="GO:0005524">
    <property type="term" value="F:ATP binding"/>
    <property type="evidence" value="ECO:0007669"/>
    <property type="project" value="UniProtKB-KW"/>
</dbReference>
<evidence type="ECO:0000256" key="4">
    <source>
        <dbReference type="ARBA" id="ARBA00022679"/>
    </source>
</evidence>
<comment type="catalytic activity">
    <reaction evidence="1">
        <text>ATP + protein L-histidine = ADP + protein N-phospho-L-histidine.</text>
        <dbReference type="EC" id="2.7.13.3"/>
    </reaction>
</comment>
<dbReference type="GO" id="GO:0046983">
    <property type="term" value="F:protein dimerization activity"/>
    <property type="evidence" value="ECO:0007669"/>
    <property type="project" value="InterPro"/>
</dbReference>
<evidence type="ECO:0000256" key="6">
    <source>
        <dbReference type="ARBA" id="ARBA00022777"/>
    </source>
</evidence>
<keyword evidence="3" id="KW-0597">Phosphoprotein</keyword>
<dbReference type="Gene3D" id="3.30.565.10">
    <property type="entry name" value="Histidine kinase-like ATPase, C-terminal domain"/>
    <property type="match status" value="1"/>
</dbReference>
<feature type="domain" description="Histidine kinase" evidence="11">
    <location>
        <begin position="685"/>
        <end position="768"/>
    </location>
</feature>
<dbReference type="Pfam" id="PF07730">
    <property type="entry name" value="HisKA_3"/>
    <property type="match status" value="1"/>
</dbReference>
<sequence>MGSVLDAARRNRPGVAVQSSPVQPAARPDSSVGVIVIVLPPAPGRDPGHDECARALGRAAPGRPRFGMEVCRHGGMEAGFLYTVRRDRETRGMAGVHGWPVRVLALCGGLGLLYAVPAGGIWISAERTLAWSLGAVLPCYAAGLFLWWRAPAHPVARRLMAAGSCAALGLVVRFTLTLFVEPSDWNPPTPLVWTAVLVARTIDVVVSVLLVRLVALLPDGRHRYVHERVLLGALWLLTLYPPALMASDVPEQLLSRLLVQPEAWLPAVGAGLLLVRSLLPARDRGARSSRLTLVAAAAFAVLLGRGSSRLFRMWQGETGVAYFIGAALGALPYLLISVGVVYAGFRHLLPGMDIALRKPVVYGLLWLIIGGWYLGMTTALGLTAGQYLPIGLAVLVAVSATMLFQPVRGRLNQLAARRVFGARPSNFELLVQCGTTLEHAYDVKRLAPQLATSLREGLNLRWVRVELGAADSGDGPFAVATAGSRAAGDIGSRAGVRLRHGEEILGFIEYGPKDEGWFTPEDRDLVETLARQAALAVHNARLTAELSARVDEVQRQASELNASRTRIVQAQDTERRRIERQLHDGIQQELVALVAKLRLARNQLRGGGSTVDSTLTEIQEDAVRVIDELREFAHGIHPPVLTDQGLAAAVTSRARRLPIPVTVHVEPTVCARRFAPEIEESAFFLVSEALTNVLKHADAARVTIRISHAEAALLLAISDDGVGFPAGSRLGSGLTGMRDRIEAVGGELSIESRPGGGTTVHARLTERRRETTHA</sequence>
<accession>A0A371Q8W8</accession>
<dbReference type="InterPro" id="IPR011712">
    <property type="entry name" value="Sig_transdc_His_kin_sub3_dim/P"/>
</dbReference>
<dbReference type="Gene3D" id="1.20.5.1930">
    <property type="match status" value="1"/>
</dbReference>
<keyword evidence="6" id="KW-0418">Kinase</keyword>
<keyword evidence="10" id="KW-1133">Transmembrane helix</keyword>
<evidence type="ECO:0000256" key="5">
    <source>
        <dbReference type="ARBA" id="ARBA00022741"/>
    </source>
</evidence>
<feature type="transmembrane region" description="Helical" evidence="10">
    <location>
        <begin position="320"/>
        <end position="343"/>
    </location>
</feature>
<dbReference type="OrthoDB" id="227596at2"/>
<evidence type="ECO:0000313" key="12">
    <source>
        <dbReference type="EMBL" id="REK91142.1"/>
    </source>
</evidence>